<dbReference type="InterPro" id="IPR027482">
    <property type="entry name" value="Sec1-like_dom2"/>
</dbReference>
<dbReference type="WBParaSite" id="NBR_0000547801-mRNA-1">
    <property type="protein sequence ID" value="NBR_0000547801-mRNA-1"/>
    <property type="gene ID" value="NBR_0000547801"/>
</dbReference>
<organism evidence="3">
    <name type="scientific">Nippostrongylus brasiliensis</name>
    <name type="common">Rat hookworm</name>
    <dbReference type="NCBI Taxonomy" id="27835"/>
    <lineage>
        <taxon>Eukaryota</taxon>
        <taxon>Metazoa</taxon>
        <taxon>Ecdysozoa</taxon>
        <taxon>Nematoda</taxon>
        <taxon>Chromadorea</taxon>
        <taxon>Rhabditida</taxon>
        <taxon>Rhabditina</taxon>
        <taxon>Rhabditomorpha</taxon>
        <taxon>Strongyloidea</taxon>
        <taxon>Heligmosomidae</taxon>
        <taxon>Nippostrongylus</taxon>
    </lineage>
</organism>
<accession>A0A0N4XSH6</accession>
<dbReference type="Gene3D" id="3.40.50.1910">
    <property type="match status" value="1"/>
</dbReference>
<name>A0A0N4XSH6_NIPBR</name>
<dbReference type="InterPro" id="IPR036045">
    <property type="entry name" value="Sec1-like_sf"/>
</dbReference>
<proteinExistence type="predicted"/>
<protein>
    <submittedName>
        <fullName evidence="3">Vacuolar protein sorting-associated protein 33A (inferred by orthology to a C. elegans protein)</fullName>
    </submittedName>
</protein>
<dbReference type="AlphaFoldDB" id="A0A0N4XSH6"/>
<dbReference type="STRING" id="27835.A0A0N4XSH6"/>
<reference evidence="1 2" key="2">
    <citation type="submission" date="2018-11" db="EMBL/GenBank/DDBJ databases">
        <authorList>
            <consortium name="Pathogen Informatics"/>
        </authorList>
    </citation>
    <scope>NUCLEOTIDE SEQUENCE [LARGE SCALE GENOMIC DNA]</scope>
</reference>
<sequence length="79" mass="8799">MGVIRERGGSGKLSTDYAPLMFSSMKKQYDMLPENVSETNPQDTAYAYSGYASLIVRILEEGDRVKWAGWNKSIEGSSE</sequence>
<gene>
    <name evidence="1" type="ORF">NBR_LOCUS5479</name>
</gene>
<dbReference type="EMBL" id="UYSL01013373">
    <property type="protein sequence ID" value="VDL69068.1"/>
    <property type="molecule type" value="Genomic_DNA"/>
</dbReference>
<evidence type="ECO:0000313" key="3">
    <source>
        <dbReference type="WBParaSite" id="NBR_0000547801-mRNA-1"/>
    </source>
</evidence>
<keyword evidence="2" id="KW-1185">Reference proteome</keyword>
<reference evidence="3" key="1">
    <citation type="submission" date="2017-02" db="UniProtKB">
        <authorList>
            <consortium name="WormBaseParasite"/>
        </authorList>
    </citation>
    <scope>IDENTIFICATION</scope>
</reference>
<evidence type="ECO:0000313" key="1">
    <source>
        <dbReference type="EMBL" id="VDL69068.1"/>
    </source>
</evidence>
<dbReference type="Proteomes" id="UP000271162">
    <property type="component" value="Unassembled WGS sequence"/>
</dbReference>
<dbReference type="SUPFAM" id="SSF56815">
    <property type="entry name" value="Sec1/munc18-like (SM) proteins"/>
    <property type="match status" value="1"/>
</dbReference>
<evidence type="ECO:0000313" key="2">
    <source>
        <dbReference type="Proteomes" id="UP000271162"/>
    </source>
</evidence>